<dbReference type="SUPFAM" id="SSF56209">
    <property type="entry name" value="Nitrile hydratase alpha chain"/>
    <property type="match status" value="1"/>
</dbReference>
<dbReference type="InterPro" id="IPR004232">
    <property type="entry name" value="CN_Hdrtase_a/SCN_Hdrlase_g"/>
</dbReference>
<dbReference type="Pfam" id="PF02979">
    <property type="entry name" value="NHase_alpha"/>
    <property type="match status" value="1"/>
</dbReference>
<evidence type="ECO:0000313" key="3">
    <source>
        <dbReference type="EMBL" id="MCE5170611.1"/>
    </source>
</evidence>
<evidence type="ECO:0000259" key="2">
    <source>
        <dbReference type="Pfam" id="PF02979"/>
    </source>
</evidence>
<name>A0ABS8YFX9_9BACL</name>
<accession>A0ABS8YFX9</accession>
<evidence type="ECO:0000256" key="1">
    <source>
        <dbReference type="ARBA" id="ARBA00022723"/>
    </source>
</evidence>
<dbReference type="Gene3D" id="3.90.330.10">
    <property type="entry name" value="Nitrile hydratase alpha /Thiocyanate hydrolase gamma"/>
    <property type="match status" value="1"/>
</dbReference>
<dbReference type="Proteomes" id="UP001199916">
    <property type="component" value="Unassembled WGS sequence"/>
</dbReference>
<dbReference type="RefSeq" id="WP_233697297.1">
    <property type="nucleotide sequence ID" value="NZ_JAJNBZ010000011.1"/>
</dbReference>
<keyword evidence="1" id="KW-0479">Metal-binding</keyword>
<keyword evidence="4" id="KW-1185">Reference proteome</keyword>
<reference evidence="3 4" key="1">
    <citation type="submission" date="2021-11" db="EMBL/GenBank/DDBJ databases">
        <title>Draft genome sequence of Paenibacillus profundus YoMME, a new Gram-positive bacteria with exoelectrogenic properties.</title>
        <authorList>
            <person name="Hubenova Y."/>
            <person name="Hubenova E."/>
            <person name="Manasiev Y."/>
            <person name="Peykov S."/>
            <person name="Mitov M."/>
        </authorList>
    </citation>
    <scope>NUCLEOTIDE SEQUENCE [LARGE SCALE GENOMIC DNA]</scope>
    <source>
        <strain evidence="3 4">YoMME</strain>
    </source>
</reference>
<sequence>MSTEQLVRNQIVQKAWEDPSFRQKLLSAPKAAIKEVLGISIPEHIEIKAVEETKDQFVLVIPPNPTDVITAGRVQMGTW</sequence>
<dbReference type="NCBIfam" id="TIGR03793">
    <property type="entry name" value="leader_NHLP"/>
    <property type="match status" value="1"/>
</dbReference>
<comment type="caution">
    <text evidence="3">The sequence shown here is derived from an EMBL/GenBank/DDBJ whole genome shotgun (WGS) entry which is preliminary data.</text>
</comment>
<evidence type="ECO:0000313" key="4">
    <source>
        <dbReference type="Proteomes" id="UP001199916"/>
    </source>
</evidence>
<gene>
    <name evidence="3" type="ORF">LQV63_14945</name>
</gene>
<dbReference type="InterPro" id="IPR022513">
    <property type="entry name" value="TOMM_pelo"/>
</dbReference>
<protein>
    <submittedName>
        <fullName evidence="3">NHLP leader peptide family RiPP</fullName>
    </submittedName>
</protein>
<proteinExistence type="predicted"/>
<dbReference type="InterPro" id="IPR036648">
    <property type="entry name" value="CN_Hdrase_a/SCN_Hdrase_g_sf"/>
</dbReference>
<organism evidence="3 4">
    <name type="scientific">Paenibacillus profundus</name>
    <dbReference type="NCBI Taxonomy" id="1173085"/>
    <lineage>
        <taxon>Bacteria</taxon>
        <taxon>Bacillati</taxon>
        <taxon>Bacillota</taxon>
        <taxon>Bacilli</taxon>
        <taxon>Bacillales</taxon>
        <taxon>Paenibacillaceae</taxon>
        <taxon>Paenibacillus</taxon>
    </lineage>
</organism>
<feature type="domain" description="Nitrile hydratase alpha/Thiocyanate hydrolase gamma" evidence="2">
    <location>
        <begin position="9"/>
        <end position="61"/>
    </location>
</feature>
<dbReference type="EMBL" id="JAJNBZ010000011">
    <property type="protein sequence ID" value="MCE5170611.1"/>
    <property type="molecule type" value="Genomic_DNA"/>
</dbReference>